<proteinExistence type="predicted"/>
<name>A0ABM9G7U3_9BACL</name>
<evidence type="ECO:0000313" key="3">
    <source>
        <dbReference type="Proteomes" id="UP001154322"/>
    </source>
</evidence>
<gene>
    <name evidence="2" type="ORF">WJ0W_004952</name>
</gene>
<dbReference type="EMBL" id="CALYLO010000007">
    <property type="protein sequence ID" value="CAH8247696.1"/>
    <property type="molecule type" value="Genomic_DNA"/>
</dbReference>
<sequence length="89" mass="9685">MNDRVREITAALVKQMKKPSATDDSAAAPVGSVPQNIGGVQGSSPNPDYLENMLAQEMRLLARQGLFDDEGVLTERRPTAYHREVTICG</sequence>
<evidence type="ECO:0000313" key="2">
    <source>
        <dbReference type="EMBL" id="CAH8247696.1"/>
    </source>
</evidence>
<reference evidence="2" key="1">
    <citation type="submission" date="2022-06" db="EMBL/GenBank/DDBJ databases">
        <authorList>
            <person name="Dietemann V."/>
            <person name="Ory F."/>
            <person name="Dainat B."/>
            <person name="Oberhansli S."/>
        </authorList>
    </citation>
    <scope>NUCLEOTIDE SEQUENCE</scope>
    <source>
        <strain evidence="2">Ena-SAMPLE-TAB-26-04-2022-14:26:32:270-5432</strain>
    </source>
</reference>
<evidence type="ECO:0000256" key="1">
    <source>
        <dbReference type="SAM" id="MobiDB-lite"/>
    </source>
</evidence>
<feature type="region of interest" description="Disordered" evidence="1">
    <location>
        <begin position="16"/>
        <end position="48"/>
    </location>
</feature>
<dbReference type="Proteomes" id="UP001154322">
    <property type="component" value="Unassembled WGS sequence"/>
</dbReference>
<accession>A0ABM9G7U3</accession>
<organism evidence="2 3">
    <name type="scientific">Paenibacillus melissococcoides</name>
    <dbReference type="NCBI Taxonomy" id="2912268"/>
    <lineage>
        <taxon>Bacteria</taxon>
        <taxon>Bacillati</taxon>
        <taxon>Bacillota</taxon>
        <taxon>Bacilli</taxon>
        <taxon>Bacillales</taxon>
        <taxon>Paenibacillaceae</taxon>
        <taxon>Paenibacillus</taxon>
    </lineage>
</organism>
<comment type="caution">
    <text evidence="2">The sequence shown here is derived from an EMBL/GenBank/DDBJ whole genome shotgun (WGS) entry which is preliminary data.</text>
</comment>
<protein>
    <submittedName>
        <fullName evidence="2">Uncharacterized protein</fullName>
    </submittedName>
</protein>
<keyword evidence="3" id="KW-1185">Reference proteome</keyword>